<sequence>KSADELKKEITSEADLFSQLSGIPLASSQLSALLPMVTLIRGVVSDDKPLPECLSTLEGEIAERKAGFDTGDVNGILVVNLLSIFGNFVRLSSMSPTPPPAQPETIEEIARLKDQLARLADEFGEFKRAMGLGKAHEGDEMVAMGEWAYRDAGVPLNYEPKLEPIEISEEVELPHTASSLDDLLDVDTPMTPGMKARIEEMKREEEEEKNRGYAGTDDDIYITGEDEDMDEEEGEEENGESQGEEEEEKQKEMKKQDGTLKEKKAEDAKKTDRFSVRSCLKDGALVCHLTKSEIRQNLKMKCPLNGCLASCRPNTLARHARKEHSKEAIVVMKCDKCGEAVKKPAKHHCRAQQGGDRCDEVRQVRRGRQEASQAPLYVSCAREGAVPARIRPCQGRCARVVAASTDEVSPLRVPIECRPWTSETHGDLSRLPSCSLQLLRFLQSLSLSPL</sequence>
<proteinExistence type="predicted"/>
<protein>
    <recommendedName>
        <fullName evidence="5">C2H2-type domain-containing protein</fullName>
    </recommendedName>
</protein>
<feature type="non-terminal residue" evidence="3">
    <location>
        <position position="1"/>
    </location>
</feature>
<feature type="compositionally biased region" description="Basic and acidic residues" evidence="2">
    <location>
        <begin position="248"/>
        <end position="268"/>
    </location>
</feature>
<dbReference type="Proteomes" id="UP001432322">
    <property type="component" value="Unassembled WGS sequence"/>
</dbReference>
<feature type="compositionally biased region" description="Basic and acidic residues" evidence="2">
    <location>
        <begin position="199"/>
        <end position="211"/>
    </location>
</feature>
<keyword evidence="4" id="KW-1185">Reference proteome</keyword>
<feature type="compositionally biased region" description="Acidic residues" evidence="2">
    <location>
        <begin position="216"/>
        <end position="247"/>
    </location>
</feature>
<accession>A0AAV5WKW9</accession>
<evidence type="ECO:0000313" key="4">
    <source>
        <dbReference type="Proteomes" id="UP001432322"/>
    </source>
</evidence>
<evidence type="ECO:0008006" key="5">
    <source>
        <dbReference type="Google" id="ProtNLM"/>
    </source>
</evidence>
<evidence type="ECO:0000313" key="3">
    <source>
        <dbReference type="EMBL" id="GMT31195.1"/>
    </source>
</evidence>
<keyword evidence="1" id="KW-0175">Coiled coil</keyword>
<evidence type="ECO:0000256" key="2">
    <source>
        <dbReference type="SAM" id="MobiDB-lite"/>
    </source>
</evidence>
<dbReference type="AlphaFoldDB" id="A0AAV5WKW9"/>
<gene>
    <name evidence="3" type="ORF">PFISCL1PPCAC_22492</name>
</gene>
<name>A0AAV5WKW9_9BILA</name>
<evidence type="ECO:0000256" key="1">
    <source>
        <dbReference type="SAM" id="Coils"/>
    </source>
</evidence>
<reference evidence="3" key="1">
    <citation type="submission" date="2023-10" db="EMBL/GenBank/DDBJ databases">
        <title>Genome assembly of Pristionchus species.</title>
        <authorList>
            <person name="Yoshida K."/>
            <person name="Sommer R.J."/>
        </authorList>
    </citation>
    <scope>NUCLEOTIDE SEQUENCE</scope>
    <source>
        <strain evidence="3">RS5133</strain>
    </source>
</reference>
<comment type="caution">
    <text evidence="3">The sequence shown here is derived from an EMBL/GenBank/DDBJ whole genome shotgun (WGS) entry which is preliminary data.</text>
</comment>
<feature type="coiled-coil region" evidence="1">
    <location>
        <begin position="102"/>
        <end position="129"/>
    </location>
</feature>
<dbReference type="EMBL" id="BTSY01000006">
    <property type="protein sequence ID" value="GMT31195.1"/>
    <property type="molecule type" value="Genomic_DNA"/>
</dbReference>
<organism evidence="3 4">
    <name type="scientific">Pristionchus fissidentatus</name>
    <dbReference type="NCBI Taxonomy" id="1538716"/>
    <lineage>
        <taxon>Eukaryota</taxon>
        <taxon>Metazoa</taxon>
        <taxon>Ecdysozoa</taxon>
        <taxon>Nematoda</taxon>
        <taxon>Chromadorea</taxon>
        <taxon>Rhabditida</taxon>
        <taxon>Rhabditina</taxon>
        <taxon>Diplogasteromorpha</taxon>
        <taxon>Diplogasteroidea</taxon>
        <taxon>Neodiplogasteridae</taxon>
        <taxon>Pristionchus</taxon>
    </lineage>
</organism>
<feature type="region of interest" description="Disordered" evidence="2">
    <location>
        <begin position="199"/>
        <end position="268"/>
    </location>
</feature>